<dbReference type="InterPro" id="IPR007168">
    <property type="entry name" value="Phageshock_PspC_N"/>
</dbReference>
<comment type="caution">
    <text evidence="6">The sequence shown here is derived from an EMBL/GenBank/DDBJ whole genome shotgun (WGS) entry which is preliminary data.</text>
</comment>
<evidence type="ECO:0000256" key="2">
    <source>
        <dbReference type="ARBA" id="ARBA00022777"/>
    </source>
</evidence>
<evidence type="ECO:0000313" key="6">
    <source>
        <dbReference type="EMBL" id="MBK4349083.1"/>
    </source>
</evidence>
<organism evidence="6 7">
    <name type="scientific">Lacisediminihabitans changchengi</name>
    <dbReference type="NCBI Taxonomy" id="2787634"/>
    <lineage>
        <taxon>Bacteria</taxon>
        <taxon>Bacillati</taxon>
        <taxon>Actinomycetota</taxon>
        <taxon>Actinomycetes</taxon>
        <taxon>Micrococcales</taxon>
        <taxon>Microbacteriaceae</taxon>
        <taxon>Lacisediminihabitans</taxon>
    </lineage>
</organism>
<feature type="transmembrane region" description="Helical" evidence="4">
    <location>
        <begin position="102"/>
        <end position="120"/>
    </location>
</feature>
<evidence type="ECO:0000313" key="7">
    <source>
        <dbReference type="Proteomes" id="UP000636458"/>
    </source>
</evidence>
<dbReference type="Gene3D" id="3.30.565.10">
    <property type="entry name" value="Histidine kinase-like ATPase, C-terminal domain"/>
    <property type="match status" value="1"/>
</dbReference>
<feature type="transmembrane region" description="Helical" evidence="4">
    <location>
        <begin position="76"/>
        <end position="96"/>
    </location>
</feature>
<evidence type="ECO:0000256" key="4">
    <source>
        <dbReference type="SAM" id="Phobius"/>
    </source>
</evidence>
<keyword evidence="2" id="KW-0418">Kinase</keyword>
<feature type="transmembrane region" description="Helical" evidence="4">
    <location>
        <begin position="132"/>
        <end position="152"/>
    </location>
</feature>
<dbReference type="EMBL" id="JAEPES010000006">
    <property type="protein sequence ID" value="MBK4349083.1"/>
    <property type="molecule type" value="Genomic_DNA"/>
</dbReference>
<dbReference type="Proteomes" id="UP000636458">
    <property type="component" value="Unassembled WGS sequence"/>
</dbReference>
<dbReference type="Pfam" id="PF04024">
    <property type="entry name" value="PspC"/>
    <property type="match status" value="1"/>
</dbReference>
<keyword evidence="3" id="KW-0902">Two-component regulatory system</keyword>
<dbReference type="InterPro" id="IPR036890">
    <property type="entry name" value="HATPase_C_sf"/>
</dbReference>
<sequence length="383" mass="40638">MTTRTERRMTRPHRVVLSGVSAALADHLAVRVGWVRFVFIVLTVLSGSGALLYLWLWALAPVRQDGTDHMQRRVPVTAFALALTVVSALFTAGNIGRGLNPFILSTLAFGVFTVVWALVVDVRDERRSPRRAAVLGWIAEGVLVLAGLAVLVRANARVVDSIGAVVLIVVAIGTFIVPFAVHAWTERMGARAAQVREVQRAEIAAHLHDSVLQTLALIQNRAGASSEVARLARAQERELRDWLFAGTTPAGSDLASELRDIAAAIELDYPARVEIVVVGEPPAVANAAVLAASREAMVNAARHVGGEISVYLEASPAAVDVFVRDRGPGVDLASLPDDRLGIRESIIGRMTRAGGTATVRPGAGGIGTEVHLHLEATVSGGTT</sequence>
<proteinExistence type="predicted"/>
<keyword evidence="1" id="KW-0808">Transferase</keyword>
<protein>
    <submittedName>
        <fullName evidence="6">PspC domain-containing protein</fullName>
    </submittedName>
</protein>
<dbReference type="GO" id="GO:0016301">
    <property type="term" value="F:kinase activity"/>
    <property type="evidence" value="ECO:0007669"/>
    <property type="project" value="UniProtKB-KW"/>
</dbReference>
<name>A0A934W3K6_9MICO</name>
<dbReference type="AlphaFoldDB" id="A0A934W3K6"/>
<feature type="domain" description="Phage shock protein PspC N-terminal" evidence="5">
    <location>
        <begin position="7"/>
        <end position="62"/>
    </location>
</feature>
<accession>A0A934W3K6</accession>
<evidence type="ECO:0000256" key="1">
    <source>
        <dbReference type="ARBA" id="ARBA00022679"/>
    </source>
</evidence>
<reference evidence="6" key="1">
    <citation type="submission" date="2021-01" db="EMBL/GenBank/DDBJ databases">
        <title>Lacisediminihabitans sp. nov. strain G11-30, isolated from Antarctic Soil.</title>
        <authorList>
            <person name="Li J."/>
        </authorList>
    </citation>
    <scope>NUCLEOTIDE SEQUENCE</scope>
    <source>
        <strain evidence="6">G11-30</strain>
    </source>
</reference>
<dbReference type="PANTHER" id="PTHR24421:SF61">
    <property type="entry name" value="OXYGEN SENSOR HISTIDINE KINASE NREB"/>
    <property type="match status" value="1"/>
</dbReference>
<feature type="transmembrane region" description="Helical" evidence="4">
    <location>
        <begin position="158"/>
        <end position="181"/>
    </location>
</feature>
<dbReference type="InterPro" id="IPR050482">
    <property type="entry name" value="Sensor_HK_TwoCompSys"/>
</dbReference>
<keyword evidence="4" id="KW-0812">Transmembrane</keyword>
<evidence type="ECO:0000259" key="5">
    <source>
        <dbReference type="Pfam" id="PF04024"/>
    </source>
</evidence>
<keyword evidence="4" id="KW-1133">Transmembrane helix</keyword>
<dbReference type="RefSeq" id="WP_200557273.1">
    <property type="nucleotide sequence ID" value="NZ_JAEPES010000006.1"/>
</dbReference>
<evidence type="ECO:0000256" key="3">
    <source>
        <dbReference type="ARBA" id="ARBA00023012"/>
    </source>
</evidence>
<feature type="transmembrane region" description="Helical" evidence="4">
    <location>
        <begin position="35"/>
        <end position="56"/>
    </location>
</feature>
<dbReference type="PANTHER" id="PTHR24421">
    <property type="entry name" value="NITRATE/NITRITE SENSOR PROTEIN NARX-RELATED"/>
    <property type="match status" value="1"/>
</dbReference>
<keyword evidence="4" id="KW-0472">Membrane</keyword>
<dbReference type="SUPFAM" id="SSF55874">
    <property type="entry name" value="ATPase domain of HSP90 chaperone/DNA topoisomerase II/histidine kinase"/>
    <property type="match status" value="1"/>
</dbReference>
<dbReference type="GO" id="GO:0000160">
    <property type="term" value="P:phosphorelay signal transduction system"/>
    <property type="evidence" value="ECO:0007669"/>
    <property type="project" value="UniProtKB-KW"/>
</dbReference>
<keyword evidence="7" id="KW-1185">Reference proteome</keyword>
<gene>
    <name evidence="6" type="ORF">IV501_15745</name>
</gene>